<evidence type="ECO:0000313" key="5">
    <source>
        <dbReference type="Proteomes" id="UP001378960"/>
    </source>
</evidence>
<feature type="compositionally biased region" description="Low complexity" evidence="2">
    <location>
        <begin position="237"/>
        <end position="251"/>
    </location>
</feature>
<dbReference type="EMBL" id="BTGB01000009">
    <property type="protein sequence ID" value="GMM47626.1"/>
    <property type="molecule type" value="Genomic_DNA"/>
</dbReference>
<feature type="compositionally biased region" description="Basic and acidic residues" evidence="2">
    <location>
        <begin position="330"/>
        <end position="357"/>
    </location>
</feature>
<dbReference type="AlphaFoldDB" id="A0AAV5R7W7"/>
<reference evidence="4 5" key="1">
    <citation type="journal article" date="2023" name="Elife">
        <title>Identification of key yeast species and microbe-microbe interactions impacting larval growth of Drosophila in the wild.</title>
        <authorList>
            <person name="Mure A."/>
            <person name="Sugiura Y."/>
            <person name="Maeda R."/>
            <person name="Honda K."/>
            <person name="Sakurai N."/>
            <person name="Takahashi Y."/>
            <person name="Watada M."/>
            <person name="Katoh T."/>
            <person name="Gotoh A."/>
            <person name="Gotoh Y."/>
            <person name="Taniguchi I."/>
            <person name="Nakamura K."/>
            <person name="Hayashi T."/>
            <person name="Katayama T."/>
            <person name="Uemura T."/>
            <person name="Hattori Y."/>
        </authorList>
    </citation>
    <scope>NUCLEOTIDE SEQUENCE [LARGE SCALE GENOMIC DNA]</scope>
    <source>
        <strain evidence="4 5">PK-24</strain>
    </source>
</reference>
<dbReference type="InterPro" id="IPR018287">
    <property type="entry name" value="Hap4_TF_heteromerisation"/>
</dbReference>
<gene>
    <name evidence="4" type="ORF">DAPK24_042240</name>
</gene>
<sequence>MPKDPAFPPVNNLSPAQLDNITVSKKWILPPRPKPGRKPTSMVNSPEGENIEINEITEITEITDNTTMNNLEPTRSNSISNVLSLNPSLASTVVSSPNLSSSINSPHCLNSPNISISNLSSPSPIPINVNTNGELSPRERPVARLSKSPKKDKEIKQQQSISKKKTIQLDCSIIHNPIKQEILKINEENYYLKLEVIRLVSNLKSIREEISTTKKNENENGNDVAIDNKSIKNNVKNNTTTEIPPTTTNDNNIKEKNNKSSTLKNNEEKQNFKPPIEPHINKIPDKVNSKKRSHDDDINDLIVSLIDLTHSQQTKLDNNSITINETQNENNEKDNGKNNEQNNKKSNEKNNETKNEINENNSNNNEQTNIIPDINMKNISITSIDNNESITPMTLIETTTNSPINKLIYEEDDFDLLSTVSTTNSTVFSSSQSISNETIDTLSYSNHLHSNNNNNNNASTLDNIDEIPAFQLLDLPNDLSIKNGKMNIQYNYEIPLIDDLNNNDKQFNLLDTFSLVKENNNKFEDLSTLKLLDFNENLLNYNENDMNEFNDINDINDIDGINNGQSSTITFNNENDVEMEFENFVNGTIF</sequence>
<evidence type="ECO:0000256" key="2">
    <source>
        <dbReference type="SAM" id="MobiDB-lite"/>
    </source>
</evidence>
<evidence type="ECO:0000313" key="4">
    <source>
        <dbReference type="EMBL" id="GMM47626.1"/>
    </source>
</evidence>
<evidence type="ECO:0000256" key="1">
    <source>
        <dbReference type="ARBA" id="ARBA00023242"/>
    </source>
</evidence>
<protein>
    <recommendedName>
        <fullName evidence="3">Hap4 transcription factor heteromerisation domain-containing protein</fullName>
    </recommendedName>
</protein>
<organism evidence="4 5">
    <name type="scientific">Pichia kluyveri</name>
    <name type="common">Yeast</name>
    <dbReference type="NCBI Taxonomy" id="36015"/>
    <lineage>
        <taxon>Eukaryota</taxon>
        <taxon>Fungi</taxon>
        <taxon>Dikarya</taxon>
        <taxon>Ascomycota</taxon>
        <taxon>Saccharomycotina</taxon>
        <taxon>Pichiomycetes</taxon>
        <taxon>Pichiales</taxon>
        <taxon>Pichiaceae</taxon>
        <taxon>Pichia</taxon>
    </lineage>
</organism>
<proteinExistence type="predicted"/>
<feature type="region of interest" description="Disordered" evidence="2">
    <location>
        <begin position="24"/>
        <end position="46"/>
    </location>
</feature>
<name>A0AAV5R7W7_PICKL</name>
<comment type="caution">
    <text evidence="4">The sequence shown here is derived from an EMBL/GenBank/DDBJ whole genome shotgun (WGS) entry which is preliminary data.</text>
</comment>
<feature type="domain" description="Hap4 transcription factor heteromerisation" evidence="3">
    <location>
        <begin position="24"/>
        <end position="39"/>
    </location>
</feature>
<feature type="compositionally biased region" description="Basic and acidic residues" evidence="2">
    <location>
        <begin position="279"/>
        <end position="293"/>
    </location>
</feature>
<accession>A0AAV5R7W7</accession>
<keyword evidence="1" id="KW-0539">Nucleus</keyword>
<feature type="region of interest" description="Disordered" evidence="2">
    <location>
        <begin position="214"/>
        <end position="293"/>
    </location>
</feature>
<keyword evidence="5" id="KW-1185">Reference proteome</keyword>
<dbReference type="GO" id="GO:0006355">
    <property type="term" value="P:regulation of DNA-templated transcription"/>
    <property type="evidence" value="ECO:0007669"/>
    <property type="project" value="InterPro"/>
</dbReference>
<feature type="region of interest" description="Disordered" evidence="2">
    <location>
        <begin position="120"/>
        <end position="161"/>
    </location>
</feature>
<feature type="region of interest" description="Disordered" evidence="2">
    <location>
        <begin position="325"/>
        <end position="369"/>
    </location>
</feature>
<dbReference type="GO" id="GO:0005634">
    <property type="term" value="C:nucleus"/>
    <property type="evidence" value="ECO:0007669"/>
    <property type="project" value="InterPro"/>
</dbReference>
<evidence type="ECO:0000259" key="3">
    <source>
        <dbReference type="Pfam" id="PF10297"/>
    </source>
</evidence>
<feature type="compositionally biased region" description="Low complexity" evidence="2">
    <location>
        <begin position="358"/>
        <end position="369"/>
    </location>
</feature>
<dbReference type="Pfam" id="PF10297">
    <property type="entry name" value="Hap4_Hap_bind"/>
    <property type="match status" value="1"/>
</dbReference>
<dbReference type="Proteomes" id="UP001378960">
    <property type="component" value="Unassembled WGS sequence"/>
</dbReference>